<dbReference type="Proteomes" id="UP000789375">
    <property type="component" value="Unassembled WGS sequence"/>
</dbReference>
<evidence type="ECO:0000313" key="2">
    <source>
        <dbReference type="Proteomes" id="UP000789375"/>
    </source>
</evidence>
<feature type="non-terminal residue" evidence="1">
    <location>
        <position position="1"/>
    </location>
</feature>
<comment type="caution">
    <text evidence="1">The sequence shown here is derived from an EMBL/GenBank/DDBJ whole genome shotgun (WGS) entry which is preliminary data.</text>
</comment>
<feature type="non-terminal residue" evidence="1">
    <location>
        <position position="80"/>
    </location>
</feature>
<accession>A0A9N9IAN2</accession>
<gene>
    <name evidence="1" type="ORF">FMOSSE_LOCUS15417</name>
</gene>
<proteinExistence type="predicted"/>
<protein>
    <submittedName>
        <fullName evidence="1">6058_t:CDS:1</fullName>
    </submittedName>
</protein>
<dbReference type="AlphaFoldDB" id="A0A9N9IAN2"/>
<keyword evidence="2" id="KW-1185">Reference proteome</keyword>
<organism evidence="1 2">
    <name type="scientific">Funneliformis mosseae</name>
    <name type="common">Endomycorrhizal fungus</name>
    <name type="synonym">Glomus mosseae</name>
    <dbReference type="NCBI Taxonomy" id="27381"/>
    <lineage>
        <taxon>Eukaryota</taxon>
        <taxon>Fungi</taxon>
        <taxon>Fungi incertae sedis</taxon>
        <taxon>Mucoromycota</taxon>
        <taxon>Glomeromycotina</taxon>
        <taxon>Glomeromycetes</taxon>
        <taxon>Glomerales</taxon>
        <taxon>Glomeraceae</taxon>
        <taxon>Funneliformis</taxon>
    </lineage>
</organism>
<sequence length="80" mass="8830">KPARRIAPNFIPLEKDSKEVLSEVTIGILNTLSNSWENLAFGFEFVGSFNEGTYVINVIVPAIQITLKSLPFGKSSFINT</sequence>
<name>A0A9N9IAN2_FUNMO</name>
<evidence type="ECO:0000313" key="1">
    <source>
        <dbReference type="EMBL" id="CAG8727103.1"/>
    </source>
</evidence>
<reference evidence="1" key="1">
    <citation type="submission" date="2021-06" db="EMBL/GenBank/DDBJ databases">
        <authorList>
            <person name="Kallberg Y."/>
            <person name="Tangrot J."/>
            <person name="Rosling A."/>
        </authorList>
    </citation>
    <scope>NUCLEOTIDE SEQUENCE</scope>
    <source>
        <strain evidence="1">87-6 pot B 2015</strain>
    </source>
</reference>
<dbReference type="EMBL" id="CAJVPP010015526">
    <property type="protein sequence ID" value="CAG8727103.1"/>
    <property type="molecule type" value="Genomic_DNA"/>
</dbReference>